<keyword evidence="2" id="KW-1185">Reference proteome</keyword>
<dbReference type="EMBL" id="LVVM01003341">
    <property type="protein sequence ID" value="OJA15091.1"/>
    <property type="molecule type" value="Genomic_DNA"/>
</dbReference>
<organism evidence="1 2">
    <name type="scientific">Rhizopogon vesiculosus</name>
    <dbReference type="NCBI Taxonomy" id="180088"/>
    <lineage>
        <taxon>Eukaryota</taxon>
        <taxon>Fungi</taxon>
        <taxon>Dikarya</taxon>
        <taxon>Basidiomycota</taxon>
        <taxon>Agaricomycotina</taxon>
        <taxon>Agaricomycetes</taxon>
        <taxon>Agaricomycetidae</taxon>
        <taxon>Boletales</taxon>
        <taxon>Suillineae</taxon>
        <taxon>Rhizopogonaceae</taxon>
        <taxon>Rhizopogon</taxon>
    </lineage>
</organism>
<sequence>MSPQRSRLDYLSSFQARYFTPSLVPTLSIPVTRQILHWNATPKNPDHLEDGSDTGDAVGKALALIEQLKFANHRRPEHSSKNRARRKTFPPLSLYNGQDALGIIVQVPRALHSSPSPATRFTNLVDESPEVPKLRNKKYQDFKIDRADWKRLQPVYNVLKELATVQQTFSSAKHPIAWRTIPMLECLANRWRSMASDPQYTPIADAIQQRLKNVEKYSKKTSESDDGYFICLVQVLDPNYKPAYVLEP</sequence>
<dbReference type="Proteomes" id="UP000183567">
    <property type="component" value="Unassembled WGS sequence"/>
</dbReference>
<gene>
    <name evidence="1" type="ORF">AZE42_12788</name>
</gene>
<protein>
    <submittedName>
        <fullName evidence="1">Uncharacterized protein</fullName>
    </submittedName>
</protein>
<evidence type="ECO:0000313" key="1">
    <source>
        <dbReference type="EMBL" id="OJA15091.1"/>
    </source>
</evidence>
<comment type="caution">
    <text evidence="1">The sequence shown here is derived from an EMBL/GenBank/DDBJ whole genome shotgun (WGS) entry which is preliminary data.</text>
</comment>
<evidence type="ECO:0000313" key="2">
    <source>
        <dbReference type="Proteomes" id="UP000183567"/>
    </source>
</evidence>
<dbReference type="OrthoDB" id="2610923at2759"/>
<accession>A0A1J8Q541</accession>
<proteinExistence type="predicted"/>
<reference evidence="1 2" key="1">
    <citation type="submission" date="2016-03" db="EMBL/GenBank/DDBJ databases">
        <title>Comparative genomics of the ectomycorrhizal sister species Rhizopogon vinicolor and Rhizopogon vesiculosus (Basidiomycota: Boletales) reveals a divergence of the mating type B locus.</title>
        <authorList>
            <person name="Mujic A.B."/>
            <person name="Kuo A."/>
            <person name="Tritt A."/>
            <person name="Lipzen A."/>
            <person name="Chen C."/>
            <person name="Johnson J."/>
            <person name="Sharma A."/>
            <person name="Barry K."/>
            <person name="Grigoriev I.V."/>
            <person name="Spatafora J.W."/>
        </authorList>
    </citation>
    <scope>NUCLEOTIDE SEQUENCE [LARGE SCALE GENOMIC DNA]</scope>
    <source>
        <strain evidence="1 2">AM-OR11-056</strain>
    </source>
</reference>
<dbReference type="AlphaFoldDB" id="A0A1J8Q541"/>
<name>A0A1J8Q541_9AGAM</name>